<name>X0U101_9ZZZZ</name>
<feature type="compositionally biased region" description="Basic and acidic residues" evidence="1">
    <location>
        <begin position="1"/>
        <end position="15"/>
    </location>
</feature>
<dbReference type="EMBL" id="BARS01015762">
    <property type="protein sequence ID" value="GAF94092.1"/>
    <property type="molecule type" value="Genomic_DNA"/>
</dbReference>
<evidence type="ECO:0000313" key="2">
    <source>
        <dbReference type="EMBL" id="GAF94092.1"/>
    </source>
</evidence>
<organism evidence="2">
    <name type="scientific">marine sediment metagenome</name>
    <dbReference type="NCBI Taxonomy" id="412755"/>
    <lineage>
        <taxon>unclassified sequences</taxon>
        <taxon>metagenomes</taxon>
        <taxon>ecological metagenomes</taxon>
    </lineage>
</organism>
<sequence length="92" mass="10835">MPYKDKETAKVAARDRQRKHRQGVTGQGVTWETIPLEDIKTVLLDDIVGYILKVGERYGNTEQRLRRAYKYHLWHDKNFINGVHKDLVEATR</sequence>
<proteinExistence type="predicted"/>
<accession>X0U101</accession>
<gene>
    <name evidence="2" type="ORF">S01H1_26036</name>
</gene>
<evidence type="ECO:0000256" key="1">
    <source>
        <dbReference type="SAM" id="MobiDB-lite"/>
    </source>
</evidence>
<dbReference type="AlphaFoldDB" id="X0U101"/>
<comment type="caution">
    <text evidence="2">The sequence shown here is derived from an EMBL/GenBank/DDBJ whole genome shotgun (WGS) entry which is preliminary data.</text>
</comment>
<feature type="region of interest" description="Disordered" evidence="1">
    <location>
        <begin position="1"/>
        <end position="25"/>
    </location>
</feature>
<reference evidence="2" key="1">
    <citation type="journal article" date="2014" name="Front. Microbiol.">
        <title>High frequency of phylogenetically diverse reductive dehalogenase-homologous genes in deep subseafloor sedimentary metagenomes.</title>
        <authorList>
            <person name="Kawai M."/>
            <person name="Futagami T."/>
            <person name="Toyoda A."/>
            <person name="Takaki Y."/>
            <person name="Nishi S."/>
            <person name="Hori S."/>
            <person name="Arai W."/>
            <person name="Tsubouchi T."/>
            <person name="Morono Y."/>
            <person name="Uchiyama I."/>
            <person name="Ito T."/>
            <person name="Fujiyama A."/>
            <person name="Inagaki F."/>
            <person name="Takami H."/>
        </authorList>
    </citation>
    <scope>NUCLEOTIDE SEQUENCE</scope>
    <source>
        <strain evidence="2">Expedition CK06-06</strain>
    </source>
</reference>
<protein>
    <submittedName>
        <fullName evidence="2">Uncharacterized protein</fullName>
    </submittedName>
</protein>